<dbReference type="Proteomes" id="UP000887565">
    <property type="component" value="Unplaced"/>
</dbReference>
<dbReference type="AlphaFoldDB" id="A0A915LB79"/>
<feature type="chain" id="PRO_5037778449" evidence="1">
    <location>
        <begin position="22"/>
        <end position="61"/>
    </location>
</feature>
<reference evidence="3" key="1">
    <citation type="submission" date="2022-11" db="UniProtKB">
        <authorList>
            <consortium name="WormBaseParasite"/>
        </authorList>
    </citation>
    <scope>IDENTIFICATION</scope>
</reference>
<organism evidence="2 3">
    <name type="scientific">Romanomermis culicivorax</name>
    <name type="common">Nematode worm</name>
    <dbReference type="NCBI Taxonomy" id="13658"/>
    <lineage>
        <taxon>Eukaryota</taxon>
        <taxon>Metazoa</taxon>
        <taxon>Ecdysozoa</taxon>
        <taxon>Nematoda</taxon>
        <taxon>Enoplea</taxon>
        <taxon>Dorylaimia</taxon>
        <taxon>Mermithida</taxon>
        <taxon>Mermithoidea</taxon>
        <taxon>Mermithidae</taxon>
        <taxon>Romanomermis</taxon>
    </lineage>
</organism>
<protein>
    <submittedName>
        <fullName evidence="3">Uncharacterized protein</fullName>
    </submittedName>
</protein>
<dbReference type="WBParaSite" id="nRc.2.0.1.t48349-RA">
    <property type="protein sequence ID" value="nRc.2.0.1.t48349-RA"/>
    <property type="gene ID" value="nRc.2.0.1.g48349"/>
</dbReference>
<evidence type="ECO:0000256" key="1">
    <source>
        <dbReference type="SAM" id="SignalP"/>
    </source>
</evidence>
<accession>A0A915LB79</accession>
<keyword evidence="2" id="KW-1185">Reference proteome</keyword>
<evidence type="ECO:0000313" key="2">
    <source>
        <dbReference type="Proteomes" id="UP000887565"/>
    </source>
</evidence>
<keyword evidence="1" id="KW-0732">Signal</keyword>
<name>A0A915LB79_ROMCU</name>
<evidence type="ECO:0000313" key="3">
    <source>
        <dbReference type="WBParaSite" id="nRc.2.0.1.t48349-RA"/>
    </source>
</evidence>
<proteinExistence type="predicted"/>
<sequence>MRIIAFVILKILSYVIGITCAQPRKSADSCDSSTDETVVDCSRSSLENVPFVTLSSNSFKV</sequence>
<feature type="signal peptide" evidence="1">
    <location>
        <begin position="1"/>
        <end position="21"/>
    </location>
</feature>